<dbReference type="GeneID" id="19017975"/>
<dbReference type="EMBL" id="FO082278">
    <property type="protein sequence ID" value="CCO14010.1"/>
    <property type="molecule type" value="Genomic_DNA"/>
</dbReference>
<dbReference type="PANTHER" id="PTHR36851:SF1">
    <property type="entry name" value="GLYCO_TRANS_2-LIKE DOMAIN-CONTAINING PROTEIN"/>
    <property type="match status" value="1"/>
</dbReference>
<reference evidence="4 5" key="1">
    <citation type="submission" date="2011-10" db="EMBL/GenBank/DDBJ databases">
        <authorList>
            <person name="Genoscope - CEA"/>
        </authorList>
    </citation>
    <scope>NUCLEOTIDE SEQUENCE [LARGE SCALE GENOMIC DNA]</scope>
    <source>
        <strain evidence="4 5">RCC 1105</strain>
    </source>
</reference>
<name>K8ENK7_9CHLO</name>
<dbReference type="Pfam" id="PF13632">
    <property type="entry name" value="Glyco_trans_2_3"/>
    <property type="match status" value="1"/>
</dbReference>
<dbReference type="eggNOG" id="ENOG502QTTH">
    <property type="taxonomic scope" value="Eukaryota"/>
</dbReference>
<dbReference type="SUPFAM" id="SSF53448">
    <property type="entry name" value="Nucleotide-diphospho-sugar transferases"/>
    <property type="match status" value="1"/>
</dbReference>
<organism evidence="4 5">
    <name type="scientific">Bathycoccus prasinos</name>
    <dbReference type="NCBI Taxonomy" id="41875"/>
    <lineage>
        <taxon>Eukaryota</taxon>
        <taxon>Viridiplantae</taxon>
        <taxon>Chlorophyta</taxon>
        <taxon>Mamiellophyceae</taxon>
        <taxon>Mamiellales</taxon>
        <taxon>Bathycoccaceae</taxon>
        <taxon>Bathycoccus</taxon>
    </lineage>
</organism>
<dbReference type="OrthoDB" id="5819478at2759"/>
<dbReference type="InterPro" id="IPR029044">
    <property type="entry name" value="Nucleotide-diphossugar_trans"/>
</dbReference>
<keyword evidence="2" id="KW-0472">Membrane</keyword>
<feature type="compositionally biased region" description="Low complexity" evidence="1">
    <location>
        <begin position="14"/>
        <end position="30"/>
    </location>
</feature>
<evidence type="ECO:0000313" key="4">
    <source>
        <dbReference type="EMBL" id="CCO14010.1"/>
    </source>
</evidence>
<keyword evidence="5" id="KW-1185">Reference proteome</keyword>
<keyword evidence="2" id="KW-0812">Transmembrane</keyword>
<evidence type="ECO:0000256" key="2">
    <source>
        <dbReference type="SAM" id="Phobius"/>
    </source>
</evidence>
<keyword evidence="2" id="KW-1133">Transmembrane helix</keyword>
<sequence length="696" mass="79477">MMPRSEAEESNAQNNKHGVNRNNNNNNNNNAIRTTGFLNTPHEGTKLEFARGEQQRGRDVLLARLGFATPLFFTATLLSFVLYWGALLFPPFAVFFICAFISYGWFKGILYSFSALFIGVPRAHLYKTADWKQLGNDSRKKSPLLERTLGVSEEDGKPLGMAHPSSLGSVKEDYDTSATVSKQRRNMDIPTWTSKLDNKEKRTLAEKFNDLRHVVIVPTYREPLNVLRKTLNTLVAQTCAKGKVIVVIATEKNDKEAIEKVEALIEEYSKNLLGLFYTVHEKISPAETDGKSSNVAWCARCVQHTILEKWNYVPEQILVTVCDADTYFDEQFCECLSYTHAQNMEPYNCTYQSAENEFPNIWMVPTLVRVKAVVDSINMLGMLSSKYAVPYPYVCYSQSLRTIMDVNGWDVDVVPDDFHHFMKCFFKKDGHFRLVPIFMLTGNNAQEHTNWFSAMRSRYRRAKRDAWGAIDLSYILSQWYQKRNVLDKHGAFMLFVDVIEHHVSWSSYFLTVMLGGMMSAWLNPELETYPFGIGIRAMALIAFGPILFATWAYIVCDFYVRMFLVQDRKYFEANSAPLWWQITSQVQWLLMPLADFIFAAVAALDAQLHMALWPKMSGYRVSKTVDRSNLEYKIAQRHIMPNGTWRNEPFLNNANINTNGGGSAMKSSSSNGLYHAIESDGSDARSERGRNHGRGL</sequence>
<gene>
    <name evidence="4" type="ORF">Bathy01g02400</name>
</gene>
<proteinExistence type="predicted"/>
<dbReference type="Gene3D" id="3.90.550.10">
    <property type="entry name" value="Spore Coat Polysaccharide Biosynthesis Protein SpsA, Chain A"/>
    <property type="match status" value="1"/>
</dbReference>
<feature type="transmembrane region" description="Helical" evidence="2">
    <location>
        <begin position="534"/>
        <end position="554"/>
    </location>
</feature>
<dbReference type="Proteomes" id="UP000198341">
    <property type="component" value="Chromosome 1"/>
</dbReference>
<evidence type="ECO:0000259" key="3">
    <source>
        <dbReference type="Pfam" id="PF13632"/>
    </source>
</evidence>
<dbReference type="PANTHER" id="PTHR36851">
    <property type="entry name" value="UNNAMED PRODUCT"/>
    <property type="match status" value="1"/>
</dbReference>
<dbReference type="KEGG" id="bpg:Bathy01g02400"/>
<feature type="domain" description="Glycosyltransferase 2-like" evidence="3">
    <location>
        <begin position="319"/>
        <end position="543"/>
    </location>
</feature>
<feature type="transmembrane region" description="Helical" evidence="2">
    <location>
        <begin position="92"/>
        <end position="118"/>
    </location>
</feature>
<accession>K8ENK7</accession>
<dbReference type="InterPro" id="IPR001173">
    <property type="entry name" value="Glyco_trans_2-like"/>
</dbReference>
<protein>
    <recommendedName>
        <fullName evidence="3">Glycosyltransferase 2-like domain-containing protein</fullName>
    </recommendedName>
</protein>
<dbReference type="AlphaFoldDB" id="K8ENK7"/>
<evidence type="ECO:0000256" key="1">
    <source>
        <dbReference type="SAM" id="MobiDB-lite"/>
    </source>
</evidence>
<feature type="transmembrane region" description="Helical" evidence="2">
    <location>
        <begin position="61"/>
        <end position="86"/>
    </location>
</feature>
<feature type="region of interest" description="Disordered" evidence="1">
    <location>
        <begin position="1"/>
        <end position="32"/>
    </location>
</feature>
<feature type="transmembrane region" description="Helical" evidence="2">
    <location>
        <begin position="502"/>
        <end position="522"/>
    </location>
</feature>
<feature type="region of interest" description="Disordered" evidence="1">
    <location>
        <begin position="676"/>
        <end position="696"/>
    </location>
</feature>
<dbReference type="RefSeq" id="XP_007515131.1">
    <property type="nucleotide sequence ID" value="XM_007515069.1"/>
</dbReference>
<evidence type="ECO:0000313" key="5">
    <source>
        <dbReference type="Proteomes" id="UP000198341"/>
    </source>
</evidence>